<name>A0A1D1XP13_9ARAE</name>
<organism evidence="2">
    <name type="scientific">Anthurium amnicola</name>
    <dbReference type="NCBI Taxonomy" id="1678845"/>
    <lineage>
        <taxon>Eukaryota</taxon>
        <taxon>Viridiplantae</taxon>
        <taxon>Streptophyta</taxon>
        <taxon>Embryophyta</taxon>
        <taxon>Tracheophyta</taxon>
        <taxon>Spermatophyta</taxon>
        <taxon>Magnoliopsida</taxon>
        <taxon>Liliopsida</taxon>
        <taxon>Araceae</taxon>
        <taxon>Pothoideae</taxon>
        <taxon>Potheae</taxon>
        <taxon>Anthurium</taxon>
    </lineage>
</organism>
<feature type="region of interest" description="Disordered" evidence="1">
    <location>
        <begin position="1"/>
        <end position="26"/>
    </location>
</feature>
<dbReference type="AlphaFoldDB" id="A0A1D1XP13"/>
<gene>
    <name evidence="2" type="primary">def_12</name>
    <name evidence="2" type="ORF">g.127098</name>
</gene>
<evidence type="ECO:0000313" key="2">
    <source>
        <dbReference type="EMBL" id="JAT44123.1"/>
    </source>
</evidence>
<reference evidence="2" key="1">
    <citation type="submission" date="2015-07" db="EMBL/GenBank/DDBJ databases">
        <title>Transcriptome Assembly of Anthurium amnicola.</title>
        <authorList>
            <person name="Suzuki J."/>
        </authorList>
    </citation>
    <scope>NUCLEOTIDE SEQUENCE</scope>
</reference>
<accession>A0A1D1XP13</accession>
<evidence type="ECO:0000256" key="1">
    <source>
        <dbReference type="SAM" id="MobiDB-lite"/>
    </source>
</evidence>
<protein>
    <submittedName>
        <fullName evidence="2">Peptide deformylase</fullName>
    </submittedName>
</protein>
<feature type="non-terminal residue" evidence="2">
    <location>
        <position position="181"/>
    </location>
</feature>
<feature type="region of interest" description="Disordered" evidence="1">
    <location>
        <begin position="113"/>
        <end position="161"/>
    </location>
</feature>
<sequence length="181" mass="21100">REPVGIDAEDWYDEDTIHSRSSRAQGEFDPICHKQRVIGQRKSKDENIDGNTVLPFIKRESNGIEADDWHHIDTLFKRSLKVQMQYKVETRQVVGQYEFEDNDKPIKVSHVKPKGVKDETESGNDMKQAGWHCIKPEKKKDGNYMEDDCQRKNGAYGRPSRAREVLDPVDQEYNVFEEMKS</sequence>
<feature type="non-terminal residue" evidence="2">
    <location>
        <position position="1"/>
    </location>
</feature>
<dbReference type="EMBL" id="GDJX01023813">
    <property type="protein sequence ID" value="JAT44123.1"/>
    <property type="molecule type" value="Transcribed_RNA"/>
</dbReference>
<feature type="compositionally biased region" description="Basic and acidic residues" evidence="1">
    <location>
        <begin position="134"/>
        <end position="151"/>
    </location>
</feature>
<proteinExistence type="predicted"/>